<keyword evidence="1" id="KW-0808">Transferase</keyword>
<sequence length="306" mass="35587">MCMDISSIFRKTAKNTLKLFAPLITNDRWFVATIYRLRMGKSIDMDNPVTFNEKLQWLKVYNRRDGQRKRVDKFAVKEIVGKLIGEQYIIPTLGVWDRPEDIDFDSLPDKFVLKATHGWGGKGVFVCLDKNKFSRKEAVGKLGKSLHKTNYAKLREWPYKGVPARIIAEKYIGPDTGEMPTDYKFYCFDGEAKYIMVCIGRVPGSKKPNYYFFDRQWRFCPFNTDNAHYPADFTLPRPQGLDKMLELADIISRGEPHVRVDFYDVDGHIYFGEITYFSFSGYFHFTPEGNRILGSHISLPEKSYKP</sequence>
<gene>
    <name evidence="1" type="ORF">E5990_04955</name>
</gene>
<dbReference type="Proteomes" id="UP000305401">
    <property type="component" value="Unassembled WGS sequence"/>
</dbReference>
<evidence type="ECO:0000313" key="1">
    <source>
        <dbReference type="EMBL" id="THG52684.1"/>
    </source>
</evidence>
<organism evidence="1 2">
    <name type="scientific">Muribaculum caecicola</name>
    <dbReference type="NCBI Taxonomy" id="3038144"/>
    <lineage>
        <taxon>Bacteria</taxon>
        <taxon>Pseudomonadati</taxon>
        <taxon>Bacteroidota</taxon>
        <taxon>Bacteroidia</taxon>
        <taxon>Bacteroidales</taxon>
        <taxon>Muribaculaceae</taxon>
        <taxon>Muribaculum</taxon>
    </lineage>
</organism>
<keyword evidence="2" id="KW-1185">Reference proteome</keyword>
<reference evidence="1" key="1">
    <citation type="submission" date="2019-04" db="EMBL/GenBank/DDBJ databases">
        <title>Microbes associate with the intestines of laboratory mice.</title>
        <authorList>
            <person name="Navarre W."/>
            <person name="Wong E."/>
            <person name="Huang K.C."/>
            <person name="Tropini C."/>
            <person name="Ng K."/>
            <person name="Yu B."/>
        </authorList>
    </citation>
    <scope>NUCLEOTIDE SEQUENCE</scope>
    <source>
        <strain evidence="1">NM86_A22</strain>
    </source>
</reference>
<accession>A0AC61S672</accession>
<dbReference type="EMBL" id="SSTG01000043">
    <property type="protein sequence ID" value="THG52684.1"/>
    <property type="molecule type" value="Genomic_DNA"/>
</dbReference>
<protein>
    <submittedName>
        <fullName evidence="1">Glycosyl transferase</fullName>
    </submittedName>
</protein>
<evidence type="ECO:0000313" key="2">
    <source>
        <dbReference type="Proteomes" id="UP000305401"/>
    </source>
</evidence>
<comment type="caution">
    <text evidence="1">The sequence shown here is derived from an EMBL/GenBank/DDBJ whole genome shotgun (WGS) entry which is preliminary data.</text>
</comment>
<name>A0AC61S672_9BACT</name>
<proteinExistence type="predicted"/>